<dbReference type="SUPFAM" id="SSF81442">
    <property type="entry name" value="Cytochrome c oxidase subunit I-like"/>
    <property type="match status" value="1"/>
</dbReference>
<gene>
    <name evidence="2" type="ORF">FHS83_003558</name>
</gene>
<evidence type="ECO:0000313" key="2">
    <source>
        <dbReference type="EMBL" id="NIK90240.1"/>
    </source>
</evidence>
<evidence type="ECO:0008006" key="4">
    <source>
        <dbReference type="Google" id="ProtNLM"/>
    </source>
</evidence>
<keyword evidence="1" id="KW-0472">Membrane</keyword>
<keyword evidence="3" id="KW-1185">Reference proteome</keyword>
<dbReference type="InterPro" id="IPR036927">
    <property type="entry name" value="Cyt_c_oxase-like_su1_sf"/>
</dbReference>
<keyword evidence="1" id="KW-1133">Transmembrane helix</keyword>
<evidence type="ECO:0000313" key="3">
    <source>
        <dbReference type="Proteomes" id="UP000570514"/>
    </source>
</evidence>
<dbReference type="AlphaFoldDB" id="A0A846N5G4"/>
<comment type="caution">
    <text evidence="2">The sequence shown here is derived from an EMBL/GenBank/DDBJ whole genome shotgun (WGS) entry which is preliminary data.</text>
</comment>
<keyword evidence="1" id="KW-0812">Transmembrane</keyword>
<evidence type="ECO:0000256" key="1">
    <source>
        <dbReference type="SAM" id="Phobius"/>
    </source>
</evidence>
<sequence length="145" mass="15918">MPRVSAAFFVTGALFVMAGMGLGAFMGAQQDFRLTPVHAHINLVGWVTMALYGTFYALTAKTMLKWLAWTNYALATLAVVIMIPSLGAYLITQKGTYLAPLITGELLAMAGMITFLISAIRELVRKRDQDDGQNRLTDHMRMAAE</sequence>
<dbReference type="Proteomes" id="UP000570514">
    <property type="component" value="Unassembled WGS sequence"/>
</dbReference>
<protein>
    <recommendedName>
        <fullName evidence="4">Cbb3-type cytochrome c oxidase subunit I</fullName>
    </recommendedName>
</protein>
<feature type="transmembrane region" description="Helical" evidence="1">
    <location>
        <begin position="39"/>
        <end position="59"/>
    </location>
</feature>
<feature type="transmembrane region" description="Helical" evidence="1">
    <location>
        <begin position="97"/>
        <end position="117"/>
    </location>
</feature>
<proteinExistence type="predicted"/>
<reference evidence="2 3" key="1">
    <citation type="submission" date="2020-03" db="EMBL/GenBank/DDBJ databases">
        <title>Genomic Encyclopedia of Type Strains, Phase IV (KMG-IV): sequencing the most valuable type-strain genomes for metagenomic binning, comparative biology and taxonomic classification.</title>
        <authorList>
            <person name="Goeker M."/>
        </authorList>
    </citation>
    <scope>NUCLEOTIDE SEQUENCE [LARGE SCALE GENOMIC DNA]</scope>
    <source>
        <strain evidence="2 3">DSM 19867</strain>
    </source>
</reference>
<dbReference type="RefSeq" id="WP_167084616.1">
    <property type="nucleotide sequence ID" value="NZ_BAAADC010000001.1"/>
</dbReference>
<dbReference type="Gene3D" id="1.20.210.10">
    <property type="entry name" value="Cytochrome c oxidase-like, subunit I domain"/>
    <property type="match status" value="1"/>
</dbReference>
<organism evidence="2 3">
    <name type="scientific">Rhizomicrobium palustre</name>
    <dbReference type="NCBI Taxonomy" id="189966"/>
    <lineage>
        <taxon>Bacteria</taxon>
        <taxon>Pseudomonadati</taxon>
        <taxon>Pseudomonadota</taxon>
        <taxon>Alphaproteobacteria</taxon>
        <taxon>Micropepsales</taxon>
        <taxon>Micropepsaceae</taxon>
        <taxon>Rhizomicrobium</taxon>
    </lineage>
</organism>
<name>A0A846N5G4_9PROT</name>
<dbReference type="EMBL" id="JAASRM010000001">
    <property type="protein sequence ID" value="NIK90240.1"/>
    <property type="molecule type" value="Genomic_DNA"/>
</dbReference>
<accession>A0A846N5G4</accession>
<feature type="transmembrane region" description="Helical" evidence="1">
    <location>
        <begin position="71"/>
        <end position="91"/>
    </location>
</feature>